<evidence type="ECO:0000256" key="2">
    <source>
        <dbReference type="ARBA" id="ARBA00022630"/>
    </source>
</evidence>
<dbReference type="PANTHER" id="PTHR42913:SF9">
    <property type="entry name" value="SLR1591 PROTEIN"/>
    <property type="match status" value="1"/>
</dbReference>
<comment type="cofactor">
    <cofactor evidence="1">
        <name>FAD</name>
        <dbReference type="ChEBI" id="CHEBI:57692"/>
    </cofactor>
</comment>
<sequence length="391" mass="41463">MPTLLIVGGGHASLPLLAHARKLAEAAGAEVVLVSDRPELWYSGMTPEWLGGVYTRADVTVPLGPICEREGVRFEVGRAVAIDRDAREVELADGRRERYDVLAIDIGAVNPGRDEGDGTVRTKPLWRIEDLGRFLEEDASDGADRRLVIVGGGAAGVEVALNVTARPGLGTLGVMVVEPADRLCSGLPARFGAWAADALRQRRATLRLGSQVETADTDGVRLRSGETLPADAVLWATGSVGSPLLGEAGLAVTERGFARVDRGLRSVSDGRIFVAGDAAAVEGHEDLARIGVHAVKQGPVLRENVARALAALADRRDPAGAGLQPFRPYPVAPLLVSTGEPTAWWLAGPVALHNGPVLRLKHAVDRRWIDRYRGGASYDGHWDARSASGRG</sequence>
<protein>
    <recommendedName>
        <fullName evidence="5">FAD/NAD(P)-binding domain-containing protein</fullName>
    </recommendedName>
</protein>
<gene>
    <name evidence="6" type="ORF">BSZ37_17260</name>
</gene>
<keyword evidence="4" id="KW-0560">Oxidoreductase</keyword>
<dbReference type="GO" id="GO:0003955">
    <property type="term" value="F:NAD(P)H dehydrogenase (quinone) activity"/>
    <property type="evidence" value="ECO:0007669"/>
    <property type="project" value="TreeGrafter"/>
</dbReference>
<dbReference type="Gene3D" id="3.50.50.100">
    <property type="match status" value="1"/>
</dbReference>
<proteinExistence type="predicted"/>
<dbReference type="SUPFAM" id="SSF51905">
    <property type="entry name" value="FAD/NAD(P)-binding domain"/>
    <property type="match status" value="1"/>
</dbReference>
<organism evidence="6 7">
    <name type="scientific">Rubrivirga marina</name>
    <dbReference type="NCBI Taxonomy" id="1196024"/>
    <lineage>
        <taxon>Bacteria</taxon>
        <taxon>Pseudomonadati</taxon>
        <taxon>Rhodothermota</taxon>
        <taxon>Rhodothermia</taxon>
        <taxon>Rhodothermales</taxon>
        <taxon>Rubricoccaceae</taxon>
        <taxon>Rubrivirga</taxon>
    </lineage>
</organism>
<dbReference type="Pfam" id="PF07992">
    <property type="entry name" value="Pyr_redox_2"/>
    <property type="match status" value="1"/>
</dbReference>
<accession>A0A271J3Y2</accession>
<dbReference type="InterPro" id="IPR023753">
    <property type="entry name" value="FAD/NAD-binding_dom"/>
</dbReference>
<evidence type="ECO:0000256" key="3">
    <source>
        <dbReference type="ARBA" id="ARBA00022827"/>
    </source>
</evidence>
<dbReference type="Proteomes" id="UP000216339">
    <property type="component" value="Unassembled WGS sequence"/>
</dbReference>
<comment type="caution">
    <text evidence="6">The sequence shown here is derived from an EMBL/GenBank/DDBJ whole genome shotgun (WGS) entry which is preliminary data.</text>
</comment>
<dbReference type="OrthoDB" id="9772934at2"/>
<evidence type="ECO:0000313" key="7">
    <source>
        <dbReference type="Proteomes" id="UP000216339"/>
    </source>
</evidence>
<keyword evidence="7" id="KW-1185">Reference proteome</keyword>
<feature type="domain" description="FAD/NAD(P)-binding" evidence="5">
    <location>
        <begin position="4"/>
        <end position="296"/>
    </location>
</feature>
<dbReference type="InterPro" id="IPR036188">
    <property type="entry name" value="FAD/NAD-bd_sf"/>
</dbReference>
<dbReference type="AlphaFoldDB" id="A0A271J3Y2"/>
<dbReference type="RefSeq" id="WP_095511731.1">
    <property type="nucleotide sequence ID" value="NZ_MQWD01000001.1"/>
</dbReference>
<dbReference type="PRINTS" id="PR00368">
    <property type="entry name" value="FADPNR"/>
</dbReference>
<evidence type="ECO:0000256" key="4">
    <source>
        <dbReference type="ARBA" id="ARBA00023002"/>
    </source>
</evidence>
<reference evidence="6 7" key="1">
    <citation type="submission" date="2016-11" db="EMBL/GenBank/DDBJ databases">
        <title>Study of marine rhodopsin-containing bacteria.</title>
        <authorList>
            <person name="Yoshizawa S."/>
            <person name="Kumagai Y."/>
            <person name="Kogure K."/>
        </authorList>
    </citation>
    <scope>NUCLEOTIDE SEQUENCE [LARGE SCALE GENOMIC DNA]</scope>
    <source>
        <strain evidence="6 7">SAORIC-28</strain>
    </source>
</reference>
<evidence type="ECO:0000259" key="5">
    <source>
        <dbReference type="Pfam" id="PF07992"/>
    </source>
</evidence>
<dbReference type="PANTHER" id="PTHR42913">
    <property type="entry name" value="APOPTOSIS-INDUCING FACTOR 1"/>
    <property type="match status" value="1"/>
</dbReference>
<evidence type="ECO:0000313" key="6">
    <source>
        <dbReference type="EMBL" id="PAP78060.1"/>
    </source>
</evidence>
<name>A0A271J3Y2_9BACT</name>
<dbReference type="EMBL" id="MQWD01000001">
    <property type="protein sequence ID" value="PAP78060.1"/>
    <property type="molecule type" value="Genomic_DNA"/>
</dbReference>
<keyword evidence="3" id="KW-0274">FAD</keyword>
<dbReference type="GO" id="GO:0019646">
    <property type="term" value="P:aerobic electron transport chain"/>
    <property type="evidence" value="ECO:0007669"/>
    <property type="project" value="TreeGrafter"/>
</dbReference>
<dbReference type="InterPro" id="IPR051169">
    <property type="entry name" value="NADH-Q_oxidoreductase"/>
</dbReference>
<keyword evidence="2" id="KW-0285">Flavoprotein</keyword>
<evidence type="ECO:0000256" key="1">
    <source>
        <dbReference type="ARBA" id="ARBA00001974"/>
    </source>
</evidence>